<evidence type="ECO:0000313" key="4">
    <source>
        <dbReference type="Proteomes" id="UP001152607"/>
    </source>
</evidence>
<evidence type="ECO:0000313" key="3">
    <source>
        <dbReference type="EMBL" id="CAI6332903.1"/>
    </source>
</evidence>
<dbReference type="InterPro" id="IPR036396">
    <property type="entry name" value="Cyt_P450_sf"/>
</dbReference>
<evidence type="ECO:0000256" key="1">
    <source>
        <dbReference type="PIRSR" id="PIRSR602401-1"/>
    </source>
</evidence>
<keyword evidence="1" id="KW-0349">Heme</keyword>
<dbReference type="PRINTS" id="PR00463">
    <property type="entry name" value="EP450I"/>
</dbReference>
<keyword evidence="2" id="KW-0812">Transmembrane</keyword>
<gene>
    <name evidence="3" type="ORF">PDIGIT_LOCUS5936</name>
</gene>
<keyword evidence="2" id="KW-1133">Transmembrane helix</keyword>
<proteinExistence type="predicted"/>
<comment type="cofactor">
    <cofactor evidence="1">
        <name>heme</name>
        <dbReference type="ChEBI" id="CHEBI:30413"/>
    </cofactor>
</comment>
<dbReference type="InterPro" id="IPR001128">
    <property type="entry name" value="Cyt_P450"/>
</dbReference>
<name>A0A9W4UAV9_9PLEO</name>
<dbReference type="InterPro" id="IPR050121">
    <property type="entry name" value="Cytochrome_P450_monoxygenase"/>
</dbReference>
<dbReference type="GO" id="GO:0016705">
    <property type="term" value="F:oxidoreductase activity, acting on paired donors, with incorporation or reduction of molecular oxygen"/>
    <property type="evidence" value="ECO:0007669"/>
    <property type="project" value="InterPro"/>
</dbReference>
<dbReference type="AlphaFoldDB" id="A0A9W4UAV9"/>
<dbReference type="PANTHER" id="PTHR24305:SF168">
    <property type="entry name" value="P450, PUTATIVE (EUROFUNG)-RELATED"/>
    <property type="match status" value="1"/>
</dbReference>
<dbReference type="EMBL" id="CAOQHR010000004">
    <property type="protein sequence ID" value="CAI6332903.1"/>
    <property type="molecule type" value="Genomic_DNA"/>
</dbReference>
<comment type="caution">
    <text evidence="3">The sequence shown here is derived from an EMBL/GenBank/DDBJ whole genome shotgun (WGS) entry which is preliminary data.</text>
</comment>
<reference evidence="3" key="1">
    <citation type="submission" date="2023-01" db="EMBL/GenBank/DDBJ databases">
        <authorList>
            <person name="Van Ghelder C."/>
            <person name="Rancurel C."/>
        </authorList>
    </citation>
    <scope>NUCLEOTIDE SEQUENCE</scope>
    <source>
        <strain evidence="3">CNCM I-4278</strain>
    </source>
</reference>
<dbReference type="OrthoDB" id="3934656at2759"/>
<evidence type="ECO:0008006" key="5">
    <source>
        <dbReference type="Google" id="ProtNLM"/>
    </source>
</evidence>
<keyword evidence="2" id="KW-0472">Membrane</keyword>
<dbReference type="Gene3D" id="1.10.630.10">
    <property type="entry name" value="Cytochrome P450"/>
    <property type="match status" value="1"/>
</dbReference>
<protein>
    <recommendedName>
        <fullName evidence="5">Cytochrome P450</fullName>
    </recommendedName>
</protein>
<feature type="transmembrane region" description="Helical" evidence="2">
    <location>
        <begin position="15"/>
        <end position="38"/>
    </location>
</feature>
<dbReference type="InterPro" id="IPR002401">
    <property type="entry name" value="Cyt_P450_E_grp-I"/>
</dbReference>
<keyword evidence="1" id="KW-0479">Metal-binding</keyword>
<accession>A0A9W4UAV9</accession>
<dbReference type="GO" id="GO:0020037">
    <property type="term" value="F:heme binding"/>
    <property type="evidence" value="ECO:0007669"/>
    <property type="project" value="InterPro"/>
</dbReference>
<dbReference type="SUPFAM" id="SSF48264">
    <property type="entry name" value="Cytochrome P450"/>
    <property type="match status" value="1"/>
</dbReference>
<sequence length="529" mass="59380">MLSQLVSFKVTRPSLWPFFLTSACLYYTCAFLLVFFIFHQYKSWKRLAHIPGPKAAHFSILWLLNHGWNGNLFPCMTAAGKKFGSLVRIGPNLLLCSDPDELRRLSGTRSPYTKGPAYDAGRVTDTEPHVASQRDPAKHKRLRAKMGPAYSMDVQPTIDQNVATLVDLIDRKYAAEPMLTRCTRANPEHALPAKTMDFGQKMDFYSIDTLCDFAFGENVGLLKSDSDVGDLTRFSDNSIRKVTMGGLIPWVSNMRFKWPFKYVMPQEKSIAGFEYLLRFATDVVDRRMNHDAKPKNDMMQGFFKAGMTRNQLMQQVYIHMIAGTDTTSKWARMTMLCLLTCPPAYIALQREIDAGFSSGQLSSPVATDAELRRLGYLDAVLCEALRKFPPSVSPSKLSPSVVDTVCGTPVPGGTQIGANIPGVMLSESVFGADAECFRPERWLEAAQEPDGQSLGRMKSTLDLVFGAGKFHCVGTTIAFMEVRKLFAELMRRFDFSVVKNEQPLRVESFAIMVVHDFQVRVTRRVMESK</sequence>
<dbReference type="Proteomes" id="UP001152607">
    <property type="component" value="Unassembled WGS sequence"/>
</dbReference>
<dbReference type="PRINTS" id="PR00385">
    <property type="entry name" value="P450"/>
</dbReference>
<dbReference type="Pfam" id="PF00067">
    <property type="entry name" value="p450"/>
    <property type="match status" value="1"/>
</dbReference>
<evidence type="ECO:0000256" key="2">
    <source>
        <dbReference type="SAM" id="Phobius"/>
    </source>
</evidence>
<dbReference type="PANTHER" id="PTHR24305">
    <property type="entry name" value="CYTOCHROME P450"/>
    <property type="match status" value="1"/>
</dbReference>
<dbReference type="GO" id="GO:0004497">
    <property type="term" value="F:monooxygenase activity"/>
    <property type="evidence" value="ECO:0007669"/>
    <property type="project" value="InterPro"/>
</dbReference>
<keyword evidence="4" id="KW-1185">Reference proteome</keyword>
<dbReference type="GO" id="GO:0005506">
    <property type="term" value="F:iron ion binding"/>
    <property type="evidence" value="ECO:0007669"/>
    <property type="project" value="InterPro"/>
</dbReference>
<feature type="binding site" description="axial binding residue" evidence="1">
    <location>
        <position position="472"/>
    </location>
    <ligand>
        <name>heme</name>
        <dbReference type="ChEBI" id="CHEBI:30413"/>
    </ligand>
    <ligandPart>
        <name>Fe</name>
        <dbReference type="ChEBI" id="CHEBI:18248"/>
    </ligandPart>
</feature>
<keyword evidence="1" id="KW-0408">Iron</keyword>
<organism evidence="3 4">
    <name type="scientific">Periconia digitata</name>
    <dbReference type="NCBI Taxonomy" id="1303443"/>
    <lineage>
        <taxon>Eukaryota</taxon>
        <taxon>Fungi</taxon>
        <taxon>Dikarya</taxon>
        <taxon>Ascomycota</taxon>
        <taxon>Pezizomycotina</taxon>
        <taxon>Dothideomycetes</taxon>
        <taxon>Pleosporomycetidae</taxon>
        <taxon>Pleosporales</taxon>
        <taxon>Massarineae</taxon>
        <taxon>Periconiaceae</taxon>
        <taxon>Periconia</taxon>
    </lineage>
</organism>